<dbReference type="Proteomes" id="UP000596661">
    <property type="component" value="Chromosome 2"/>
</dbReference>
<evidence type="ECO:0000256" key="2">
    <source>
        <dbReference type="ARBA" id="ARBA00022829"/>
    </source>
</evidence>
<dbReference type="OrthoDB" id="770508at2759"/>
<dbReference type="PANTHER" id="PTHR34373:SF9">
    <property type="entry name" value="SHUGOSHIN 2"/>
    <property type="match status" value="1"/>
</dbReference>
<organism evidence="5 6">
    <name type="scientific">Cannabis sativa</name>
    <name type="common">Hemp</name>
    <name type="synonym">Marijuana</name>
    <dbReference type="NCBI Taxonomy" id="3483"/>
    <lineage>
        <taxon>Eukaryota</taxon>
        <taxon>Viridiplantae</taxon>
        <taxon>Streptophyta</taxon>
        <taxon>Embryophyta</taxon>
        <taxon>Tracheophyta</taxon>
        <taxon>Spermatophyta</taxon>
        <taxon>Magnoliopsida</taxon>
        <taxon>eudicotyledons</taxon>
        <taxon>Gunneridae</taxon>
        <taxon>Pentapetalae</taxon>
        <taxon>rosids</taxon>
        <taxon>fabids</taxon>
        <taxon>Rosales</taxon>
        <taxon>Cannabaceae</taxon>
        <taxon>Cannabis</taxon>
    </lineage>
</organism>
<dbReference type="AlphaFoldDB" id="A0A803NWK1"/>
<dbReference type="EnsemblPlants" id="evm.model.02.2147.2.5bd9b136">
    <property type="protein sequence ID" value="cds.evm.model.02.2147.2.5bd9b136"/>
    <property type="gene ID" value="evm.TU.02.2147"/>
</dbReference>
<dbReference type="Gramene" id="evm.model.02.2147.2.5bd9b136">
    <property type="protein sequence ID" value="cds.evm.model.02.2147.2.5bd9b136"/>
    <property type="gene ID" value="evm.TU.02.2147"/>
</dbReference>
<dbReference type="GO" id="GO:0005634">
    <property type="term" value="C:nucleus"/>
    <property type="evidence" value="ECO:0007669"/>
    <property type="project" value="InterPro"/>
</dbReference>
<dbReference type="InterPro" id="IPR011515">
    <property type="entry name" value="Shugoshin_C"/>
</dbReference>
<evidence type="ECO:0000256" key="3">
    <source>
        <dbReference type="SAM" id="MobiDB-lite"/>
    </source>
</evidence>
<dbReference type="Pfam" id="PF07557">
    <property type="entry name" value="Shugoshin_C"/>
    <property type="match status" value="1"/>
</dbReference>
<proteinExistence type="inferred from homology"/>
<evidence type="ECO:0000313" key="6">
    <source>
        <dbReference type="Proteomes" id="UP000596661"/>
    </source>
</evidence>
<evidence type="ECO:0000313" key="5">
    <source>
        <dbReference type="EnsemblPlants" id="cds.evm.model.02.2147.2.5bd9b136"/>
    </source>
</evidence>
<dbReference type="OMA" id="CTHHDAS"/>
<name>A0A803NWK1_CANSA</name>
<keyword evidence="6" id="KW-1185">Reference proteome</keyword>
<sequence>MENVVLVDSADGSAQRKKLADISNLQRRFNPTNQDAKPKRTTITAKEYVEKLHKENTELVKLLGDRNKLIELSAVEIQKLRISIQKVQLQNMQLAQTNSQMLAELNSSKDRLKLLQHELQCKNGLLKARKFEGKRKRVLCENNDGDEDGEFLPVVQEKKPSKANQRKKSRTQSLPPPPAGIEVCAKDEANSKRRCSRRLSARFKSKELEETDYFSEIEDDKFQVSSLLDQPAIESSEMLSSQHDDPAESNGQLSSSLHGDLVGASGQTLQGSTLEKDDKNTALNSAQGFRRSSVGRPLRRAATKVQSYKELPITVKMRRTE</sequence>
<evidence type="ECO:0000259" key="4">
    <source>
        <dbReference type="Pfam" id="PF07557"/>
    </source>
</evidence>
<dbReference type="InterPro" id="IPR044693">
    <property type="entry name" value="SGO_plant"/>
</dbReference>
<comment type="similarity">
    <text evidence="1">Belongs to the shugoshin family.</text>
</comment>
<feature type="region of interest" description="Disordered" evidence="3">
    <location>
        <begin position="234"/>
        <end position="321"/>
    </location>
</feature>
<evidence type="ECO:0000256" key="1">
    <source>
        <dbReference type="ARBA" id="ARBA00010845"/>
    </source>
</evidence>
<feature type="domain" description="Shugoshin C-terminal" evidence="4">
    <location>
        <begin position="295"/>
        <end position="319"/>
    </location>
</feature>
<reference evidence="5" key="2">
    <citation type="submission" date="2021-03" db="UniProtKB">
        <authorList>
            <consortium name="EnsemblPlants"/>
        </authorList>
    </citation>
    <scope>IDENTIFICATION</scope>
</reference>
<keyword evidence="2" id="KW-0159">Chromosome partition</keyword>
<dbReference type="GO" id="GO:0045144">
    <property type="term" value="P:meiotic sister chromatid segregation"/>
    <property type="evidence" value="ECO:0007669"/>
    <property type="project" value="InterPro"/>
</dbReference>
<dbReference type="GO" id="GO:0034090">
    <property type="term" value="P:maintenance of meiotic sister chromatid cohesion"/>
    <property type="evidence" value="ECO:0007669"/>
    <property type="project" value="InterPro"/>
</dbReference>
<feature type="region of interest" description="Disordered" evidence="3">
    <location>
        <begin position="149"/>
        <end position="185"/>
    </location>
</feature>
<accession>A0A803NWK1</accession>
<dbReference type="PANTHER" id="PTHR34373">
    <property type="entry name" value="SHUGOSHIN 2"/>
    <property type="match status" value="1"/>
</dbReference>
<dbReference type="GO" id="GO:0000775">
    <property type="term" value="C:chromosome, centromeric region"/>
    <property type="evidence" value="ECO:0007669"/>
    <property type="project" value="InterPro"/>
</dbReference>
<protein>
    <recommendedName>
        <fullName evidence="4">Shugoshin C-terminal domain-containing protein</fullName>
    </recommendedName>
</protein>
<gene>
    <name evidence="5" type="primary">LOC115706016</name>
</gene>
<dbReference type="EMBL" id="UZAU01000234">
    <property type="status" value="NOT_ANNOTATED_CDS"/>
    <property type="molecule type" value="Genomic_DNA"/>
</dbReference>
<reference evidence="5" key="1">
    <citation type="submission" date="2018-11" db="EMBL/GenBank/DDBJ databases">
        <authorList>
            <person name="Grassa J C."/>
        </authorList>
    </citation>
    <scope>NUCLEOTIDE SEQUENCE [LARGE SCALE GENOMIC DNA]</scope>
</reference>